<dbReference type="PROSITE" id="PS00107">
    <property type="entry name" value="PROTEIN_KINASE_ATP"/>
    <property type="match status" value="1"/>
</dbReference>
<dbReference type="GO" id="GO:0005829">
    <property type="term" value="C:cytosol"/>
    <property type="evidence" value="ECO:0007669"/>
    <property type="project" value="TreeGrafter"/>
</dbReference>
<dbReference type="PROSITE" id="PS50011">
    <property type="entry name" value="PROTEIN_KINASE_DOM"/>
    <property type="match status" value="1"/>
</dbReference>
<dbReference type="OrthoDB" id="10250600at2759"/>
<evidence type="ECO:0000313" key="6">
    <source>
        <dbReference type="Proteomes" id="UP000650833"/>
    </source>
</evidence>
<evidence type="ECO:0000256" key="3">
    <source>
        <dbReference type="PROSITE-ProRule" id="PRU10141"/>
    </source>
</evidence>
<dbReference type="Pfam" id="PF00069">
    <property type="entry name" value="Pkinase"/>
    <property type="match status" value="1"/>
</dbReference>
<proteinExistence type="predicted"/>
<dbReference type="InterPro" id="IPR016024">
    <property type="entry name" value="ARM-type_fold"/>
</dbReference>
<dbReference type="Pfam" id="PF10508">
    <property type="entry name" value="Proteasom_PSMB"/>
    <property type="match status" value="1"/>
</dbReference>
<dbReference type="PROSITE" id="PS00108">
    <property type="entry name" value="PROTEIN_KINASE_ST"/>
    <property type="match status" value="1"/>
</dbReference>
<dbReference type="SMART" id="SM00220">
    <property type="entry name" value="S_TKc"/>
    <property type="match status" value="1"/>
</dbReference>
<protein>
    <recommendedName>
        <fullName evidence="4">Protein kinase domain-containing protein</fullName>
    </recommendedName>
</protein>
<accession>A0A8H7RID2</accession>
<name>A0A8H7RID2_9FUNG</name>
<dbReference type="Proteomes" id="UP000650833">
    <property type="component" value="Unassembled WGS sequence"/>
</dbReference>
<organism evidence="5 6">
    <name type="scientific">Mucor plumbeus</name>
    <dbReference type="NCBI Taxonomy" id="97098"/>
    <lineage>
        <taxon>Eukaryota</taxon>
        <taxon>Fungi</taxon>
        <taxon>Fungi incertae sedis</taxon>
        <taxon>Mucoromycota</taxon>
        <taxon>Mucoromycotina</taxon>
        <taxon>Mucoromycetes</taxon>
        <taxon>Mucorales</taxon>
        <taxon>Mucorineae</taxon>
        <taxon>Mucoraceae</taxon>
        <taxon>Mucor</taxon>
    </lineage>
</organism>
<dbReference type="SUPFAM" id="SSF48371">
    <property type="entry name" value="ARM repeat"/>
    <property type="match status" value="1"/>
</dbReference>
<reference evidence="5" key="1">
    <citation type="submission" date="2020-12" db="EMBL/GenBank/DDBJ databases">
        <title>Metabolic potential, ecology and presence of endohyphal bacteria is reflected in genomic diversity of Mucoromycotina.</title>
        <authorList>
            <person name="Muszewska A."/>
            <person name="Okrasinska A."/>
            <person name="Steczkiewicz K."/>
            <person name="Drgas O."/>
            <person name="Orlowska M."/>
            <person name="Perlinska-Lenart U."/>
            <person name="Aleksandrzak-Piekarczyk T."/>
            <person name="Szatraj K."/>
            <person name="Zielenkiewicz U."/>
            <person name="Pilsyk S."/>
            <person name="Malc E."/>
            <person name="Mieczkowski P."/>
            <person name="Kruszewska J.S."/>
            <person name="Biernat P."/>
            <person name="Pawlowska J."/>
        </authorList>
    </citation>
    <scope>NUCLEOTIDE SEQUENCE</scope>
    <source>
        <strain evidence="5">CBS 226.32</strain>
    </source>
</reference>
<dbReference type="GO" id="GO:0004672">
    <property type="term" value="F:protein kinase activity"/>
    <property type="evidence" value="ECO:0007669"/>
    <property type="project" value="InterPro"/>
</dbReference>
<dbReference type="Gene3D" id="1.10.510.10">
    <property type="entry name" value="Transferase(Phosphotransferase) domain 1"/>
    <property type="match status" value="1"/>
</dbReference>
<evidence type="ECO:0000313" key="5">
    <source>
        <dbReference type="EMBL" id="KAG2212009.1"/>
    </source>
</evidence>
<dbReference type="InterPro" id="IPR011009">
    <property type="entry name" value="Kinase-like_dom_sf"/>
</dbReference>
<feature type="domain" description="Protein kinase" evidence="4">
    <location>
        <begin position="589"/>
        <end position="863"/>
    </location>
</feature>
<dbReference type="InterPro" id="IPR019538">
    <property type="entry name" value="PSMD5"/>
</dbReference>
<dbReference type="CDD" id="cd13994">
    <property type="entry name" value="STKc_HAL4_like"/>
    <property type="match status" value="1"/>
</dbReference>
<gene>
    <name evidence="5" type="ORF">INT46_001269</name>
</gene>
<keyword evidence="2 3" id="KW-0067">ATP-binding</keyword>
<comment type="caution">
    <text evidence="5">The sequence shown here is derived from an EMBL/GenBank/DDBJ whole genome shotgun (WGS) entry which is preliminary data.</text>
</comment>
<evidence type="ECO:0000256" key="1">
    <source>
        <dbReference type="ARBA" id="ARBA00022741"/>
    </source>
</evidence>
<dbReference type="InterPro" id="IPR017441">
    <property type="entry name" value="Protein_kinase_ATP_BS"/>
</dbReference>
<dbReference type="InterPro" id="IPR011989">
    <property type="entry name" value="ARM-like"/>
</dbReference>
<dbReference type="Gene3D" id="1.25.10.10">
    <property type="entry name" value="Leucine-rich Repeat Variant"/>
    <property type="match status" value="1"/>
</dbReference>
<dbReference type="InterPro" id="IPR008271">
    <property type="entry name" value="Ser/Thr_kinase_AS"/>
</dbReference>
<evidence type="ECO:0000259" key="4">
    <source>
        <dbReference type="PROSITE" id="PS50011"/>
    </source>
</evidence>
<feature type="binding site" evidence="3">
    <location>
        <position position="622"/>
    </location>
    <ligand>
        <name>ATP</name>
        <dbReference type="ChEBI" id="CHEBI:30616"/>
    </ligand>
</feature>
<sequence length="872" mass="98179">MSPAPTNPLEQVSKVLQPNSNISITEKIEVLQAFSATLTENLTFEKSAQILQAAPLGLFYYGFSVEDNRLTSVLCELISKILLPFTYDQIVSTENKEFLLQGLTHFTPDIRYLSLKQVFKCLASDAFVSNMVDSEIFPLVLATIAFQDARTANKASELLYKISATPSGQAAFFGPTCTAMLKQLLQINGVISFRVYDLIIKVATYSDSTFEACESSGLLSVFIKELQSDDLLVKINAIELLNDIATTSAGLSFLEKADLLDNITTILDNPDDSDVVVQLVKCAVIKFLGNLGEKEQIPFEPMSIKYNIMEKIERCLETQNIEILIVTISTIGLLGSHPSGLKLLSNSLLTTFFSKYETSVSQVKAVYLQSISKLISVRNGTEEIERITMNIYSRIEGRPSTLLSLIKEAKQPEDTIRVASFAVMQAIAYHAWGIQLMAQSSEFMNYILNRSTEYTEQGKNWKFAIIQTLVSAPDAPRVLNEYYAQLQVYVRQGAHFKILEPVAAVESNFPSLSSLTITSENEPSFVKESFNNTTTIGMKKKQKKPKKRSALPKWPLVQQLKLIVSTIKSQNQEKPQKRHHSRLLSHYGQLQRRQIGTGASATVLLTHQLQDDGKIMRVYAVKAFRKRKVQETESSFMKKLISEFCISSTLDHPNIVKTVDLVLDEKNRYCTVMEYCSGGDLYSFIKEGLLSSQDEANGYFKQLLDGLSYLHRLGVAHRDIKPENLLLVKQNTSTILKISDFGEADVFREAWQESSRLSDGLCGSTPYIAPEIFSCSKQGYRASQADVWSAGIVYFCMRLNGVPFCSAQQSDTNYRLYRKNYAKQAYPAFQSFDEECRQMMYAMLNPDPEKRYTIQDVLKLTWLAEVKPPKYN</sequence>
<dbReference type="AlphaFoldDB" id="A0A8H7RID2"/>
<dbReference type="PANTHER" id="PTHR13554:SF10">
    <property type="entry name" value="26S PROTEASOME NON-ATPASE REGULATORY SUBUNIT 5"/>
    <property type="match status" value="1"/>
</dbReference>
<dbReference type="GO" id="GO:0005524">
    <property type="term" value="F:ATP binding"/>
    <property type="evidence" value="ECO:0007669"/>
    <property type="project" value="UniProtKB-UniRule"/>
</dbReference>
<dbReference type="GO" id="GO:0043248">
    <property type="term" value="P:proteasome assembly"/>
    <property type="evidence" value="ECO:0007669"/>
    <property type="project" value="InterPro"/>
</dbReference>
<keyword evidence="6" id="KW-1185">Reference proteome</keyword>
<keyword evidence="1 3" id="KW-0547">Nucleotide-binding</keyword>
<dbReference type="PANTHER" id="PTHR13554">
    <property type="entry name" value="26S PROTEASOME NON-ATPASE REGULATORY SUBUNIT 5-RELATED"/>
    <property type="match status" value="1"/>
</dbReference>
<dbReference type="SUPFAM" id="SSF56112">
    <property type="entry name" value="Protein kinase-like (PK-like)"/>
    <property type="match status" value="1"/>
</dbReference>
<evidence type="ECO:0000256" key="2">
    <source>
        <dbReference type="ARBA" id="ARBA00022840"/>
    </source>
</evidence>
<dbReference type="EMBL" id="JAEPRC010000058">
    <property type="protein sequence ID" value="KAG2212009.1"/>
    <property type="molecule type" value="Genomic_DNA"/>
</dbReference>
<dbReference type="InterPro" id="IPR000719">
    <property type="entry name" value="Prot_kinase_dom"/>
</dbReference>